<sequence>METENAEPAPKNDSLWILKSIFSKKTSGDGGADADTKNPPSDNPPLPFLSAHANSVVARCSKILDISAKELQALFDVELPDNLRQPPSYARNFLEFCSFKALHLAITRPNYLTDKEFCHLTFDMMVAWEDPRVDSNLIDNETASCSNQDVEGEDGWSLFYSNSTKMAVQVDDKKTVGPEAFARIAPACPVIADVTTVHNLFDVLTCSSGPRLHFLIYDKYLRSLEKVAKSAQNALGPQIIASLALADDEVIIDIDGTVPTQPVLQHIGMSAWPGRLTLTNYALYFERGVGLYDNAVKYDLATETKQVVKPELTGPLGARLFDKAVMYKSTTMAEPVYLEFPEFKGCSRRDYWLDICLEILRAHRFNRKYHLKGNQQSEVLARAILGIFRFHAVREAFRVSSSNYKTLLCFNLAESLPGGDKIMETLASQMALITPSAGQQEVSISPNANRRHIFPVALLTLITLKIISPKEGEVNVEATYPTGNLRVGEANPLEAVVKQLEQNTGKAEAAQATVDQVKVEGIDTNVAVMKELLFPAIQIYSRIERLASWNNPYKSMMFVAIFSYLIVRGWAKYLVPSVFVFLALVMLWRKHVWKRSQPEAFKIVPPPSKNAVEQLIILQEAVTQLESLIQSVNIALLKIRALLFAVAPQATDKLTVLFFAMATGLVFVPVRYVILMCFLEYFTRYMPLRRAGTERGMRRLKEWWIRIPAAPVQIVKPDDKKRK</sequence>
<evidence type="ECO:0000256" key="2">
    <source>
        <dbReference type="SAM" id="Phobius"/>
    </source>
</evidence>
<keyword evidence="2" id="KW-1133">Transmembrane helix</keyword>
<dbReference type="PANTHER" id="PTHR31860:SF4">
    <property type="entry name" value="OS02G0637800 PROTEIN"/>
    <property type="match status" value="1"/>
</dbReference>
<evidence type="ECO:0000313" key="3">
    <source>
        <dbReference type="EMBL" id="KAL1565433.1"/>
    </source>
</evidence>
<dbReference type="Proteomes" id="UP001567538">
    <property type="component" value="Unassembled WGS sequence"/>
</dbReference>
<dbReference type="Pfam" id="PF04842">
    <property type="entry name" value="DUF639"/>
    <property type="match status" value="1"/>
</dbReference>
<feature type="transmembrane region" description="Helical" evidence="2">
    <location>
        <begin position="656"/>
        <end position="682"/>
    </location>
</feature>
<dbReference type="PANTHER" id="PTHR31860">
    <property type="entry name" value="HEAT-INDUCIBLE TRANSCRIPTION REPRESSOR (DUF639)-RELATED"/>
    <property type="match status" value="1"/>
</dbReference>
<feature type="region of interest" description="Disordered" evidence="1">
    <location>
        <begin position="25"/>
        <end position="48"/>
    </location>
</feature>
<keyword evidence="4" id="KW-1185">Reference proteome</keyword>
<evidence type="ECO:0000313" key="4">
    <source>
        <dbReference type="Proteomes" id="UP001567538"/>
    </source>
</evidence>
<keyword evidence="2" id="KW-0472">Membrane</keyword>
<name>A0ABD1ID53_SALDI</name>
<dbReference type="EMBL" id="JBEAFC010000003">
    <property type="protein sequence ID" value="KAL1565433.1"/>
    <property type="molecule type" value="Genomic_DNA"/>
</dbReference>
<feature type="transmembrane region" description="Helical" evidence="2">
    <location>
        <begin position="570"/>
        <end position="588"/>
    </location>
</feature>
<comment type="caution">
    <text evidence="3">The sequence shown here is derived from an EMBL/GenBank/DDBJ whole genome shotgun (WGS) entry which is preliminary data.</text>
</comment>
<proteinExistence type="predicted"/>
<reference evidence="3 4" key="1">
    <citation type="submission" date="2024-06" db="EMBL/GenBank/DDBJ databases">
        <title>A chromosome level genome sequence of Diviner's sage (Salvia divinorum).</title>
        <authorList>
            <person name="Ford S.A."/>
            <person name="Ro D.-K."/>
            <person name="Ness R.W."/>
            <person name="Phillips M.A."/>
        </authorList>
    </citation>
    <scope>NUCLEOTIDE SEQUENCE [LARGE SCALE GENOMIC DNA]</scope>
    <source>
        <strain evidence="3">SAF-2024a</strain>
        <tissue evidence="3">Leaf</tissue>
    </source>
</reference>
<dbReference type="InterPro" id="IPR006927">
    <property type="entry name" value="DUF639"/>
</dbReference>
<protein>
    <submittedName>
        <fullName evidence="3">Uncharacterized protein</fullName>
    </submittedName>
</protein>
<dbReference type="AlphaFoldDB" id="A0ABD1ID53"/>
<organism evidence="3 4">
    <name type="scientific">Salvia divinorum</name>
    <name type="common">Maria pastora</name>
    <name type="synonym">Diviner's sage</name>
    <dbReference type="NCBI Taxonomy" id="28513"/>
    <lineage>
        <taxon>Eukaryota</taxon>
        <taxon>Viridiplantae</taxon>
        <taxon>Streptophyta</taxon>
        <taxon>Embryophyta</taxon>
        <taxon>Tracheophyta</taxon>
        <taxon>Spermatophyta</taxon>
        <taxon>Magnoliopsida</taxon>
        <taxon>eudicotyledons</taxon>
        <taxon>Gunneridae</taxon>
        <taxon>Pentapetalae</taxon>
        <taxon>asterids</taxon>
        <taxon>lamiids</taxon>
        <taxon>Lamiales</taxon>
        <taxon>Lamiaceae</taxon>
        <taxon>Nepetoideae</taxon>
        <taxon>Mentheae</taxon>
        <taxon>Salviinae</taxon>
        <taxon>Salvia</taxon>
        <taxon>Salvia subgen. Calosphace</taxon>
    </lineage>
</organism>
<evidence type="ECO:0000256" key="1">
    <source>
        <dbReference type="SAM" id="MobiDB-lite"/>
    </source>
</evidence>
<accession>A0ABD1ID53</accession>
<gene>
    <name evidence="3" type="ORF">AAHA92_07652</name>
</gene>
<keyword evidence="2" id="KW-0812">Transmembrane</keyword>